<name>A0A645AQB9_9ZZZZ</name>
<sequence length="292" mass="30905">MVGVLIFVHQHVAEFPLVILPHLFVLLKEGHGVEDNVVKVQRIGGTELFHIAGVNLGNAGHFPVAGVLILLCKVLRRLETVPGFADDSQQISGGKGLFVIAQLFENVLEDPLGIVSVVDGEVLLKADALNIPPQNAHAGGVEGGGPDVVCLQPQTVRQTGFQLARRLVGKGDGDDLPRTGRVHGAKPHRPPLLLLLRVVGEALQKQKVLLRRVLGNLVAVAAPAIGQQVVYPLNENGGFAGPGPRQQKQRSLGGHGGLPLHGVQPPKVPGDKGFPGGNKTLVEISHMFTSFL</sequence>
<dbReference type="EMBL" id="VSSQ01015284">
    <property type="protein sequence ID" value="MPM55465.1"/>
    <property type="molecule type" value="Genomic_DNA"/>
</dbReference>
<evidence type="ECO:0000256" key="1">
    <source>
        <dbReference type="SAM" id="MobiDB-lite"/>
    </source>
</evidence>
<gene>
    <name evidence="2" type="ORF">SDC9_102262</name>
</gene>
<reference evidence="2" key="1">
    <citation type="submission" date="2019-08" db="EMBL/GenBank/DDBJ databases">
        <authorList>
            <person name="Kucharzyk K."/>
            <person name="Murdoch R.W."/>
            <person name="Higgins S."/>
            <person name="Loffler F."/>
        </authorList>
    </citation>
    <scope>NUCLEOTIDE SEQUENCE</scope>
</reference>
<evidence type="ECO:0000313" key="2">
    <source>
        <dbReference type="EMBL" id="MPM55465.1"/>
    </source>
</evidence>
<accession>A0A645AQB9</accession>
<protein>
    <submittedName>
        <fullName evidence="2">Uncharacterized protein</fullName>
    </submittedName>
</protein>
<proteinExistence type="predicted"/>
<feature type="region of interest" description="Disordered" evidence="1">
    <location>
        <begin position="238"/>
        <end position="271"/>
    </location>
</feature>
<comment type="caution">
    <text evidence="2">The sequence shown here is derived from an EMBL/GenBank/DDBJ whole genome shotgun (WGS) entry which is preliminary data.</text>
</comment>
<organism evidence="2">
    <name type="scientific">bioreactor metagenome</name>
    <dbReference type="NCBI Taxonomy" id="1076179"/>
    <lineage>
        <taxon>unclassified sequences</taxon>
        <taxon>metagenomes</taxon>
        <taxon>ecological metagenomes</taxon>
    </lineage>
</organism>
<dbReference type="AlphaFoldDB" id="A0A645AQB9"/>